<protein>
    <submittedName>
        <fullName evidence="2">Sensor protein</fullName>
    </submittedName>
</protein>
<dbReference type="STRING" id="1227492.C482_03939"/>
<organism evidence="2 3">
    <name type="scientific">Natrialba chahannaoensis JCM 10990</name>
    <dbReference type="NCBI Taxonomy" id="1227492"/>
    <lineage>
        <taxon>Archaea</taxon>
        <taxon>Methanobacteriati</taxon>
        <taxon>Methanobacteriota</taxon>
        <taxon>Stenosarchaea group</taxon>
        <taxon>Halobacteria</taxon>
        <taxon>Halobacteriales</taxon>
        <taxon>Natrialbaceae</taxon>
        <taxon>Natrialba</taxon>
    </lineage>
</organism>
<dbReference type="InterPro" id="IPR016954">
    <property type="entry name" value="Uncharacterised_Vng0742h"/>
</dbReference>
<accession>M0AXV0</accession>
<dbReference type="EMBL" id="AOIN01000034">
    <property type="protein sequence ID" value="ELZ03142.1"/>
    <property type="molecule type" value="Genomic_DNA"/>
</dbReference>
<proteinExistence type="predicted"/>
<dbReference type="Pfam" id="PF10069">
    <property type="entry name" value="DICT"/>
    <property type="match status" value="1"/>
</dbReference>
<evidence type="ECO:0000313" key="2">
    <source>
        <dbReference type="EMBL" id="ELZ03142.1"/>
    </source>
</evidence>
<keyword evidence="3" id="KW-1185">Reference proteome</keyword>
<dbReference type="OrthoDB" id="198447at2157"/>
<gene>
    <name evidence="2" type="ORF">C482_03939</name>
</gene>
<evidence type="ECO:0000313" key="3">
    <source>
        <dbReference type="Proteomes" id="UP000011693"/>
    </source>
</evidence>
<dbReference type="AlphaFoldDB" id="M0AXV0"/>
<feature type="domain" description="DICT" evidence="1">
    <location>
        <begin position="108"/>
        <end position="212"/>
    </location>
</feature>
<comment type="caution">
    <text evidence="2">The sequence shown here is derived from an EMBL/GenBank/DDBJ whole genome shotgun (WGS) entry which is preliminary data.</text>
</comment>
<evidence type="ECO:0000259" key="1">
    <source>
        <dbReference type="Pfam" id="PF10069"/>
    </source>
</evidence>
<sequence>MTIEGLDDAFVAVERERKRLVVHAADVAVADELERQFATRNVAVDYRRTAAFDEGFVVIRDADGRFRGTLGIDQFDTVLSPETTPLWALEPSETEADELFDFLENTLFSSYDRRQMLAATREIEDRAWRAAEGHLYAGFQRTAALEAQREAYDRLSARGELSVTVFTDDDWDKALEELSVVSASGEIGQFWFVVFDGTVEENQACALVAEEREPGLYYGFWTYDPAFVGELVAYLEDTYDVPEA</sequence>
<dbReference type="InterPro" id="IPR019278">
    <property type="entry name" value="DICT_dom"/>
</dbReference>
<dbReference type="PIRSF" id="PIRSF030471">
    <property type="entry name" value="STR_Vng0742h_prd"/>
    <property type="match status" value="1"/>
</dbReference>
<name>M0AXV0_9EURY</name>
<dbReference type="Proteomes" id="UP000011693">
    <property type="component" value="Unassembled WGS sequence"/>
</dbReference>
<dbReference type="RefSeq" id="WP_006166167.1">
    <property type="nucleotide sequence ID" value="NZ_AOIN01000034.1"/>
</dbReference>
<reference evidence="2 3" key="1">
    <citation type="journal article" date="2014" name="PLoS Genet.">
        <title>Phylogenetically driven sequencing of extremely halophilic archaea reveals strategies for static and dynamic osmo-response.</title>
        <authorList>
            <person name="Becker E.A."/>
            <person name="Seitzer P.M."/>
            <person name="Tritt A."/>
            <person name="Larsen D."/>
            <person name="Krusor M."/>
            <person name="Yao A.I."/>
            <person name="Wu D."/>
            <person name="Madern D."/>
            <person name="Eisen J.A."/>
            <person name="Darling A.E."/>
            <person name="Facciotti M.T."/>
        </authorList>
    </citation>
    <scope>NUCLEOTIDE SEQUENCE [LARGE SCALE GENOMIC DNA]</scope>
    <source>
        <strain evidence="2 3">JCM 10990</strain>
    </source>
</reference>
<dbReference type="PATRIC" id="fig|1227492.4.peg.759"/>